<feature type="compositionally biased region" description="Basic and acidic residues" evidence="1">
    <location>
        <begin position="287"/>
        <end position="299"/>
    </location>
</feature>
<dbReference type="AlphaFoldDB" id="A0A7U9PZS8"/>
<feature type="compositionally biased region" description="Pro residues" evidence="1">
    <location>
        <begin position="218"/>
        <end position="236"/>
    </location>
</feature>
<reference evidence="2 3" key="1">
    <citation type="submission" date="2018-11" db="EMBL/GenBank/DDBJ databases">
        <title>Whole genome sequence of Streptomyces chrestomyceticus NBRC 13444(T).</title>
        <authorList>
            <person name="Komaki H."/>
            <person name="Tamura T."/>
        </authorList>
    </citation>
    <scope>NUCLEOTIDE SEQUENCE [LARGE SCALE GENOMIC DNA]</scope>
    <source>
        <strain evidence="2 3">NBRC 13444</strain>
    </source>
</reference>
<gene>
    <name evidence="2" type="ORF">OEIGOIKO_04398</name>
</gene>
<feature type="region of interest" description="Disordered" evidence="1">
    <location>
        <begin position="33"/>
        <end position="129"/>
    </location>
</feature>
<feature type="compositionally biased region" description="Basic and acidic residues" evidence="1">
    <location>
        <begin position="87"/>
        <end position="96"/>
    </location>
</feature>
<dbReference type="Proteomes" id="UP000287830">
    <property type="component" value="Unassembled WGS sequence"/>
</dbReference>
<proteinExistence type="predicted"/>
<dbReference type="EMBL" id="BHZC01000001">
    <property type="protein sequence ID" value="GCD36625.1"/>
    <property type="molecule type" value="Genomic_DNA"/>
</dbReference>
<evidence type="ECO:0000313" key="2">
    <source>
        <dbReference type="EMBL" id="GCD36625.1"/>
    </source>
</evidence>
<feature type="compositionally biased region" description="Pro residues" evidence="1">
    <location>
        <begin position="196"/>
        <end position="208"/>
    </location>
</feature>
<accession>A0A7U9PZS8</accession>
<name>A0A7U9PZS8_9ACTN</name>
<feature type="region of interest" description="Disordered" evidence="1">
    <location>
        <begin position="155"/>
        <end position="299"/>
    </location>
</feature>
<sequence length="299" mass="31096">MCSGYVLPCARACALAGLVRERFHETCVGRPAALDPVGWGTPPPHSPRVAVRSGGRVPPPGLSHVAGRARRDGPGGASSAAVASGKEPGRSARRPEGASGCPAGWSGGRPSGDRPRSGRPGRYRSNQAPPHRFWLKIDVGGFAFGSGAQGGVRTCRPFAGHRGPASRTGPAELPSSSSRHRAVSSRSPGRGTALHTPPPLPPSPPPRTSRPELVPRPRTCPPDPNSLSNPPAPTRPARPRSITSSEHPRTRALLGASRRPLSWQHGPHNSLATAWQSAVRGGGPVHPADRQGDPEAGRS</sequence>
<evidence type="ECO:0000313" key="3">
    <source>
        <dbReference type="Proteomes" id="UP000287830"/>
    </source>
</evidence>
<organism evidence="2 3">
    <name type="scientific">Streptomyces chrestomyceticus JCM 4735</name>
    <dbReference type="NCBI Taxonomy" id="1306181"/>
    <lineage>
        <taxon>Bacteria</taxon>
        <taxon>Bacillati</taxon>
        <taxon>Actinomycetota</taxon>
        <taxon>Actinomycetes</taxon>
        <taxon>Kitasatosporales</taxon>
        <taxon>Streptomycetaceae</taxon>
        <taxon>Streptomyces</taxon>
    </lineage>
</organism>
<comment type="caution">
    <text evidence="2">The sequence shown here is derived from an EMBL/GenBank/DDBJ whole genome shotgun (WGS) entry which is preliminary data.</text>
</comment>
<protein>
    <submittedName>
        <fullName evidence="2">Uncharacterized protein</fullName>
    </submittedName>
</protein>
<evidence type="ECO:0000256" key="1">
    <source>
        <dbReference type="SAM" id="MobiDB-lite"/>
    </source>
</evidence>